<dbReference type="InterPro" id="IPR021031">
    <property type="entry name" value="Hyphal-reg_cell_wall_N"/>
</dbReference>
<feature type="region of interest" description="Disordered" evidence="6">
    <location>
        <begin position="337"/>
        <end position="365"/>
    </location>
</feature>
<comment type="caution">
    <text evidence="9">The sequence shown here is derived from an EMBL/GenBank/DDBJ whole genome shotgun (WGS) entry which is preliminary data.</text>
</comment>
<evidence type="ECO:0000256" key="5">
    <source>
        <dbReference type="ARBA" id="ARBA00023180"/>
    </source>
</evidence>
<evidence type="ECO:0000256" key="1">
    <source>
        <dbReference type="ARBA" id="ARBA00004191"/>
    </source>
</evidence>
<dbReference type="Pfam" id="PF11765">
    <property type="entry name" value="Hyphal_reg_CWP"/>
    <property type="match status" value="1"/>
</dbReference>
<evidence type="ECO:0000313" key="9">
    <source>
        <dbReference type="EMBL" id="CAH2355022.1"/>
    </source>
</evidence>
<proteinExistence type="predicted"/>
<keyword evidence="10" id="KW-1185">Reference proteome</keyword>
<keyword evidence="3" id="KW-0964">Secreted</keyword>
<evidence type="ECO:0000256" key="4">
    <source>
        <dbReference type="ARBA" id="ARBA00022729"/>
    </source>
</evidence>
<keyword evidence="5" id="KW-0325">Glycoprotein</keyword>
<dbReference type="EMBL" id="CAKXYY010000020">
    <property type="protein sequence ID" value="CAH2355022.1"/>
    <property type="molecule type" value="Genomic_DNA"/>
</dbReference>
<feature type="signal peptide" evidence="7">
    <location>
        <begin position="1"/>
        <end position="19"/>
    </location>
</feature>
<dbReference type="GO" id="GO:0009277">
    <property type="term" value="C:fungal-type cell wall"/>
    <property type="evidence" value="ECO:0007669"/>
    <property type="project" value="UniProtKB-ARBA"/>
</dbReference>
<reference evidence="9" key="1">
    <citation type="submission" date="2022-03" db="EMBL/GenBank/DDBJ databases">
        <authorList>
            <person name="Legras J.-L."/>
            <person name="Devillers H."/>
            <person name="Grondin C."/>
        </authorList>
    </citation>
    <scope>NUCLEOTIDE SEQUENCE</scope>
    <source>
        <strain evidence="9">CLIB 1423</strain>
    </source>
</reference>
<protein>
    <recommendedName>
        <fullName evidence="8">Hyphally-regulated cell wall protein N-terminal domain-containing protein</fullName>
    </recommendedName>
</protein>
<evidence type="ECO:0000313" key="10">
    <source>
        <dbReference type="Proteomes" id="UP000837801"/>
    </source>
</evidence>
<comment type="subcellular location">
    <subcellularLocation>
        <location evidence="1">Secreted</location>
        <location evidence="1">Cell wall</location>
    </subcellularLocation>
</comment>
<dbReference type="Proteomes" id="UP000837801">
    <property type="component" value="Unassembled WGS sequence"/>
</dbReference>
<feature type="domain" description="Hyphally-regulated cell wall protein N-terminal" evidence="8">
    <location>
        <begin position="13"/>
        <end position="333"/>
    </location>
</feature>
<accession>A0A9P0QSX7</accession>
<dbReference type="AlphaFoldDB" id="A0A9P0QSX7"/>
<feature type="chain" id="PRO_5040172943" description="Hyphally-regulated cell wall protein N-terminal domain-containing protein" evidence="7">
    <location>
        <begin position="20"/>
        <end position="470"/>
    </location>
</feature>
<evidence type="ECO:0000256" key="6">
    <source>
        <dbReference type="SAM" id="MobiDB-lite"/>
    </source>
</evidence>
<sequence>MILNPSVFLALLGLTSVNALTVSKNTLISTGDTSFNEDVTINAGDFLAIDSGYTHNFLKDLFVYGTLYISDKQKHSGITCDLIGSGTYKNYGEVVLNHLNGTSAPTFSWQGAYFYNYGDMWLAGIGNTGGSTMNIRPTNYFYNSGTITLYQSGTRTGGTCRLGKDGGSITNDGTVCLQQNIYDQYSSISGSGCFDIGINSNFHITNSHLYTISEAHTFLLSSSSSSLRIDNYKPSQRFHVAGWGNNNVIGFNCKIKSFTYSGDTLSIVVGSYTYYIVIGTGYDSTKMRIGAADYGSGSCKLSNTNFGLLYSGAPPSSARPSTCKACPAIPNPPACASSTSSPNPTKTITSTVPGGKATSTVTKTQTHGGTDTVIVEIPSSCTTSTKKGKTTSTKCTTSTKIGKTSSTKCTTSTKIGKASSTGCTTTTRIGTSSSTGTITTTINHVTVTITTTWTGEYTTTETHSASPSAA</sequence>
<name>A0A9P0QSX7_9ASCO</name>
<evidence type="ECO:0000259" key="8">
    <source>
        <dbReference type="Pfam" id="PF11765"/>
    </source>
</evidence>
<evidence type="ECO:0000256" key="2">
    <source>
        <dbReference type="ARBA" id="ARBA00022512"/>
    </source>
</evidence>
<gene>
    <name evidence="9" type="ORF">CLIB1423_20S02278</name>
</gene>
<keyword evidence="4 7" id="KW-0732">Signal</keyword>
<organism evidence="9 10">
    <name type="scientific">[Candida] railenensis</name>
    <dbReference type="NCBI Taxonomy" id="45579"/>
    <lineage>
        <taxon>Eukaryota</taxon>
        <taxon>Fungi</taxon>
        <taxon>Dikarya</taxon>
        <taxon>Ascomycota</taxon>
        <taxon>Saccharomycotina</taxon>
        <taxon>Pichiomycetes</taxon>
        <taxon>Debaryomycetaceae</taxon>
        <taxon>Kurtzmaniella</taxon>
    </lineage>
</organism>
<dbReference type="OrthoDB" id="4022214at2759"/>
<evidence type="ECO:0000256" key="7">
    <source>
        <dbReference type="SAM" id="SignalP"/>
    </source>
</evidence>
<keyword evidence="2" id="KW-0134">Cell wall</keyword>
<evidence type="ECO:0000256" key="3">
    <source>
        <dbReference type="ARBA" id="ARBA00022525"/>
    </source>
</evidence>